<evidence type="ECO:0000313" key="3">
    <source>
        <dbReference type="Proteomes" id="UP001589654"/>
    </source>
</evidence>
<evidence type="ECO:0000256" key="1">
    <source>
        <dbReference type="SAM" id="SignalP"/>
    </source>
</evidence>
<dbReference type="Gene3D" id="1.10.150.280">
    <property type="entry name" value="AF1531-like domain"/>
    <property type="match status" value="1"/>
</dbReference>
<sequence>MKKKSYILFFLFFLTHFQTLGQTLNADFDIEAFMEEMFSFQEGENEEMAQQYENLMQFYFTPLDLNKATADELQSLYSLSPFQIQQLLEYRNNFGPIISIYELQAIPKFDKATIQNILPFVSISSNKKIHPKPLVNRILEEKNAYIMFRARRYLETRKGYTPPDTLGNGRLTQRYLGDPNNYYLRFRSQHINDFSFGFTLDKDSGEQFIWDTSSKRYGFNFLSYHFSLYPDKHWKILTVGDYKAQFGQGLVFGAGFSVGKGSETITTTRRSSSGIRPYTSATEFGYFRGAAATYQFDQFEGSILLSHTPRSASILVPDSLSKSLSSYITSLSQSGYHRTSTEINKKSKAWENNLGANFNYHSINKNFQLGINTLWTRFSQPYKRKERVYNKFEFRGKINHIHSAYFSYNYQNHFFFGEAAISKSKGKGMVLGWMSSLSPEMDFSLLLRRFDRHFHTFYGSSFGENSRAINERGIYLGLNYSITKDLKWSGYFDFFRFPWLKFRTYAPSDGHEWLQRLSFSPKKSLQIYFQIREELKDRNIPIDQSDHLIYQLRGRKRRNYLANLDFKISDSYSIRSRVQWSNFDFNDNKTWGYALVQDINADWDNWRLSTRMAIFDTDDYDNRQYVYEKNVLWAFSIPAYYGQGMRYYFLLQYRPSRRWDFWIRWSRTIYTDRDKISSGLQEVQSNRLSQLNLQVRLRFNK</sequence>
<keyword evidence="3" id="KW-1185">Reference proteome</keyword>
<comment type="caution">
    <text evidence="2">The sequence shown here is derived from an EMBL/GenBank/DDBJ whole genome shotgun (WGS) entry which is preliminary data.</text>
</comment>
<protein>
    <submittedName>
        <fullName evidence="2">ComEA family DNA-binding protein</fullName>
    </submittedName>
</protein>
<dbReference type="InterPro" id="IPR010994">
    <property type="entry name" value="RuvA_2-like"/>
</dbReference>
<keyword evidence="2" id="KW-0238">DNA-binding</keyword>
<dbReference type="SUPFAM" id="SSF47781">
    <property type="entry name" value="RuvA domain 2-like"/>
    <property type="match status" value="1"/>
</dbReference>
<gene>
    <name evidence="2" type="ORF">ACFFUR_07365</name>
</gene>
<dbReference type="Proteomes" id="UP001589654">
    <property type="component" value="Unassembled WGS sequence"/>
</dbReference>
<accession>A0ABV5J6K7</accession>
<reference evidence="2 3" key="1">
    <citation type="submission" date="2024-09" db="EMBL/GenBank/DDBJ databases">
        <authorList>
            <person name="Sun Q."/>
            <person name="Mori K."/>
        </authorList>
    </citation>
    <scope>NUCLEOTIDE SEQUENCE [LARGE SCALE GENOMIC DNA]</scope>
    <source>
        <strain evidence="2 3">CECT 7682</strain>
    </source>
</reference>
<organism evidence="2 3">
    <name type="scientific">Echinicola jeungdonensis</name>
    <dbReference type="NCBI Taxonomy" id="709343"/>
    <lineage>
        <taxon>Bacteria</taxon>
        <taxon>Pseudomonadati</taxon>
        <taxon>Bacteroidota</taxon>
        <taxon>Cytophagia</taxon>
        <taxon>Cytophagales</taxon>
        <taxon>Cyclobacteriaceae</taxon>
        <taxon>Echinicola</taxon>
    </lineage>
</organism>
<dbReference type="EMBL" id="JBHMEW010000051">
    <property type="protein sequence ID" value="MFB9211619.1"/>
    <property type="molecule type" value="Genomic_DNA"/>
</dbReference>
<dbReference type="Pfam" id="PF12836">
    <property type="entry name" value="HHH_3"/>
    <property type="match status" value="1"/>
</dbReference>
<feature type="chain" id="PRO_5045218516" evidence="1">
    <location>
        <begin position="22"/>
        <end position="701"/>
    </location>
</feature>
<dbReference type="GO" id="GO:0003677">
    <property type="term" value="F:DNA binding"/>
    <property type="evidence" value="ECO:0007669"/>
    <property type="project" value="UniProtKB-KW"/>
</dbReference>
<dbReference type="RefSeq" id="WP_290248517.1">
    <property type="nucleotide sequence ID" value="NZ_JAUFQT010000001.1"/>
</dbReference>
<proteinExistence type="predicted"/>
<name>A0ABV5J6K7_9BACT</name>
<evidence type="ECO:0000313" key="2">
    <source>
        <dbReference type="EMBL" id="MFB9211619.1"/>
    </source>
</evidence>
<feature type="signal peptide" evidence="1">
    <location>
        <begin position="1"/>
        <end position="21"/>
    </location>
</feature>
<keyword evidence="1" id="KW-0732">Signal</keyword>